<feature type="transmembrane region" description="Helical" evidence="1">
    <location>
        <begin position="208"/>
        <end position="226"/>
    </location>
</feature>
<feature type="transmembrane region" description="Helical" evidence="1">
    <location>
        <begin position="12"/>
        <end position="32"/>
    </location>
</feature>
<feature type="transmembrane region" description="Helical" evidence="1">
    <location>
        <begin position="301"/>
        <end position="317"/>
    </location>
</feature>
<feature type="transmembrane region" description="Helical" evidence="1">
    <location>
        <begin position="238"/>
        <end position="261"/>
    </location>
</feature>
<sequence>MAGLWRRARLWSIRAGIAVSIVYVAVALSAAYRGNVYTHVAFMVPGGLTLFTSVMAYAYSAPVLHRLGGAAEAAVVPVVVALSVFPLLAYSGAPSAWLFYSIPAAVMAVLAALGAVRLRNAVARASYMHISLSYLVSSVLVFIAYSGSGVRGAAVALTYSLLLPMVYAVSFQSFTMTCGLKPVLWLLPASTAASLVSGVAAIAGSSYAGPAVLLSMALYVIGARLYEANRCIQGGKAARRYFAVGHIAVLVAAALSLYAVVEGVGAYALHAVLIGFVGAHIAVHAPMMVPVAAGLPNARRFTLLPYVLLLAAVPVWGYSCRAATLLLVAWLFSTVAIVAGRRRLR</sequence>
<keyword evidence="3" id="KW-1185">Reference proteome</keyword>
<evidence type="ECO:0000256" key="1">
    <source>
        <dbReference type="SAM" id="Phobius"/>
    </source>
</evidence>
<dbReference type="GeneID" id="89288312"/>
<feature type="transmembrane region" description="Helical" evidence="1">
    <location>
        <begin position="153"/>
        <end position="171"/>
    </location>
</feature>
<feature type="transmembrane region" description="Helical" evidence="1">
    <location>
        <begin position="71"/>
        <end position="91"/>
    </location>
</feature>
<feature type="transmembrane region" description="Helical" evidence="1">
    <location>
        <begin position="38"/>
        <end position="59"/>
    </location>
</feature>
<feature type="transmembrane region" description="Helical" evidence="1">
    <location>
        <begin position="128"/>
        <end position="147"/>
    </location>
</feature>
<accession>A0ABM8IV95</accession>
<keyword evidence="1" id="KW-0472">Membrane</keyword>
<dbReference type="EMBL" id="AP028907">
    <property type="protein sequence ID" value="BES80720.1"/>
    <property type="molecule type" value="Genomic_DNA"/>
</dbReference>
<proteinExistence type="predicted"/>
<gene>
    <name evidence="2" type="ORF">PABY_02870</name>
</gene>
<keyword evidence="1" id="KW-1133">Transmembrane helix</keyword>
<evidence type="ECO:0000313" key="3">
    <source>
        <dbReference type="Proteomes" id="UP001341135"/>
    </source>
</evidence>
<keyword evidence="1" id="KW-0812">Transmembrane</keyword>
<dbReference type="Proteomes" id="UP001341135">
    <property type="component" value="Chromosome"/>
</dbReference>
<feature type="transmembrane region" description="Helical" evidence="1">
    <location>
        <begin position="97"/>
        <end position="116"/>
    </location>
</feature>
<evidence type="ECO:0000313" key="2">
    <source>
        <dbReference type="EMBL" id="BES80720.1"/>
    </source>
</evidence>
<feature type="transmembrane region" description="Helical" evidence="1">
    <location>
        <begin position="323"/>
        <end position="340"/>
    </location>
</feature>
<dbReference type="RefSeq" id="WP_338251199.1">
    <property type="nucleotide sequence ID" value="NZ_AP028907.1"/>
</dbReference>
<name>A0ABM8IV95_9CREN</name>
<reference evidence="2 3" key="1">
    <citation type="submission" date="2023-09" db="EMBL/GenBank/DDBJ databases">
        <title>Pyrofollis japonicus gen. nov. sp. nov., a novel member of the family Pyrodictiaceae isolated from the Iheya North hydrothermal field.</title>
        <authorList>
            <person name="Miyazaki U."/>
            <person name="Sanari M."/>
            <person name="Tame A."/>
            <person name="Kitajima M."/>
            <person name="Okamoto A."/>
            <person name="Sawayama S."/>
            <person name="Miyazaki J."/>
            <person name="Takai K."/>
            <person name="Nakagawa S."/>
        </authorList>
    </citation>
    <scope>NUCLEOTIDE SEQUENCE [LARGE SCALE GENOMIC DNA]</scope>
    <source>
        <strain evidence="2 3">AV2</strain>
    </source>
</reference>
<feature type="transmembrane region" description="Helical" evidence="1">
    <location>
        <begin position="267"/>
        <end position="289"/>
    </location>
</feature>
<organism evidence="2 3">
    <name type="scientific">Pyrodictium abyssi</name>
    <dbReference type="NCBI Taxonomy" id="54256"/>
    <lineage>
        <taxon>Archaea</taxon>
        <taxon>Thermoproteota</taxon>
        <taxon>Thermoprotei</taxon>
        <taxon>Desulfurococcales</taxon>
        <taxon>Pyrodictiaceae</taxon>
        <taxon>Pyrodictium</taxon>
    </lineage>
</organism>
<protein>
    <submittedName>
        <fullName evidence="2">Uncharacterized protein</fullName>
    </submittedName>
</protein>